<dbReference type="InterPro" id="IPR046960">
    <property type="entry name" value="PPR_At4g14850-like_plant"/>
</dbReference>
<evidence type="ECO:0000313" key="3">
    <source>
        <dbReference type="EMBL" id="KAK4743547.1"/>
    </source>
</evidence>
<gene>
    <name evidence="3" type="ORF">SAY87_001548</name>
</gene>
<protein>
    <recommendedName>
        <fullName evidence="5">Pentatricopeptide repeat-containing protein</fullName>
    </recommendedName>
</protein>
<name>A0AAN7GVG3_9MYRT</name>
<dbReference type="PANTHER" id="PTHR47926">
    <property type="entry name" value="PENTATRICOPEPTIDE REPEAT-CONTAINING PROTEIN"/>
    <property type="match status" value="1"/>
</dbReference>
<evidence type="ECO:0000256" key="1">
    <source>
        <dbReference type="ARBA" id="ARBA00022737"/>
    </source>
</evidence>
<evidence type="ECO:0000313" key="4">
    <source>
        <dbReference type="Proteomes" id="UP001345219"/>
    </source>
</evidence>
<dbReference type="Gene3D" id="1.25.40.10">
    <property type="entry name" value="Tetratricopeptide repeat domain"/>
    <property type="match status" value="3"/>
</dbReference>
<dbReference type="PROSITE" id="PS51375">
    <property type="entry name" value="PPR"/>
    <property type="match status" value="3"/>
</dbReference>
<keyword evidence="1" id="KW-0677">Repeat</keyword>
<dbReference type="Pfam" id="PF01535">
    <property type="entry name" value="PPR"/>
    <property type="match status" value="2"/>
</dbReference>
<sequence length="383" mass="42944">MNLARLNKIHTTIKSTLDCKLSKSNPTISLSILESRFLLCGSLKQFHQIVAQMILTGYLKDAYAASRLLKFSTDSLFIPVDHSLKIFTRLENSNGFTWNTMMRTLLQRKNSPLDAIFLYKSMLKEIVDPDNYTYPILVQAATLRVNELEGKQMHGHVLKLGYDSDVYVQNTLISMYSVCGNMKSARDVFDESPELDSVSWNSILAGYVQMGDVQKAKQVFGKMPKRNTIASNSMIALFGKMGLVSDACHLFNEMDEKDVVSWSALISCYEQNRMFEEALNMFKGMCVSGVELDKVVLVSVISACAHLSSGETGKSIHGLAMKLGIESYVNLQNALIAMYSKCEEDELRDDVIVLNSFSIPCQCHWPELFTLLGRISNGTDKKL</sequence>
<dbReference type="GO" id="GO:0003723">
    <property type="term" value="F:RNA binding"/>
    <property type="evidence" value="ECO:0007669"/>
    <property type="project" value="InterPro"/>
</dbReference>
<keyword evidence="4" id="KW-1185">Reference proteome</keyword>
<dbReference type="Proteomes" id="UP001345219">
    <property type="component" value="Chromosome 1"/>
</dbReference>
<dbReference type="Pfam" id="PF13041">
    <property type="entry name" value="PPR_2"/>
    <property type="match status" value="2"/>
</dbReference>
<accession>A0AAN7GVG3</accession>
<comment type="caution">
    <text evidence="3">The sequence shown here is derived from an EMBL/GenBank/DDBJ whole genome shotgun (WGS) entry which is preliminary data.</text>
</comment>
<dbReference type="FunFam" id="1.25.40.10:FF:000470">
    <property type="entry name" value="Pentatricopeptide repeat-containing protein At5g66520"/>
    <property type="match status" value="1"/>
</dbReference>
<evidence type="ECO:0000256" key="2">
    <source>
        <dbReference type="PROSITE-ProRule" id="PRU00708"/>
    </source>
</evidence>
<evidence type="ECO:0008006" key="5">
    <source>
        <dbReference type="Google" id="ProtNLM"/>
    </source>
</evidence>
<organism evidence="3 4">
    <name type="scientific">Trapa incisa</name>
    <dbReference type="NCBI Taxonomy" id="236973"/>
    <lineage>
        <taxon>Eukaryota</taxon>
        <taxon>Viridiplantae</taxon>
        <taxon>Streptophyta</taxon>
        <taxon>Embryophyta</taxon>
        <taxon>Tracheophyta</taxon>
        <taxon>Spermatophyta</taxon>
        <taxon>Magnoliopsida</taxon>
        <taxon>eudicotyledons</taxon>
        <taxon>Gunneridae</taxon>
        <taxon>Pentapetalae</taxon>
        <taxon>rosids</taxon>
        <taxon>malvids</taxon>
        <taxon>Myrtales</taxon>
        <taxon>Lythraceae</taxon>
        <taxon>Trapa</taxon>
    </lineage>
</organism>
<feature type="repeat" description="PPR" evidence="2">
    <location>
        <begin position="258"/>
        <end position="292"/>
    </location>
</feature>
<dbReference type="NCBIfam" id="TIGR00756">
    <property type="entry name" value="PPR"/>
    <property type="match status" value="3"/>
</dbReference>
<proteinExistence type="predicted"/>
<dbReference type="InterPro" id="IPR002885">
    <property type="entry name" value="PPR_rpt"/>
</dbReference>
<dbReference type="AlphaFoldDB" id="A0AAN7GVG3"/>
<dbReference type="EMBL" id="JAXIOK010000023">
    <property type="protein sequence ID" value="KAK4743547.1"/>
    <property type="molecule type" value="Genomic_DNA"/>
</dbReference>
<dbReference type="InterPro" id="IPR011990">
    <property type="entry name" value="TPR-like_helical_dom_sf"/>
</dbReference>
<feature type="repeat" description="PPR" evidence="2">
    <location>
        <begin position="94"/>
        <end position="129"/>
    </location>
</feature>
<feature type="repeat" description="PPR" evidence="2">
    <location>
        <begin position="196"/>
        <end position="230"/>
    </location>
</feature>
<dbReference type="PANTHER" id="PTHR47926:SF399">
    <property type="entry name" value="(WILD MALAYSIAN BANANA) HYPOTHETICAL PROTEIN"/>
    <property type="match status" value="1"/>
</dbReference>
<reference evidence="3 4" key="1">
    <citation type="journal article" date="2023" name="Hortic Res">
        <title>Pangenome of water caltrop reveals structural variations and asymmetric subgenome divergence after allopolyploidization.</title>
        <authorList>
            <person name="Zhang X."/>
            <person name="Chen Y."/>
            <person name="Wang L."/>
            <person name="Yuan Y."/>
            <person name="Fang M."/>
            <person name="Shi L."/>
            <person name="Lu R."/>
            <person name="Comes H.P."/>
            <person name="Ma Y."/>
            <person name="Chen Y."/>
            <person name="Huang G."/>
            <person name="Zhou Y."/>
            <person name="Zheng Z."/>
            <person name="Qiu Y."/>
        </authorList>
    </citation>
    <scope>NUCLEOTIDE SEQUENCE [LARGE SCALE GENOMIC DNA]</scope>
    <source>
        <tissue evidence="3">Roots</tissue>
    </source>
</reference>
<dbReference type="GO" id="GO:0009451">
    <property type="term" value="P:RNA modification"/>
    <property type="evidence" value="ECO:0007669"/>
    <property type="project" value="InterPro"/>
</dbReference>
<dbReference type="FunFam" id="1.25.40.10:FF:000417">
    <property type="entry name" value="Pentatricopeptide repeat-containing protein At4g38010"/>
    <property type="match status" value="1"/>
</dbReference>